<feature type="compositionally biased region" description="Basic and acidic residues" evidence="1">
    <location>
        <begin position="363"/>
        <end position="377"/>
    </location>
</feature>
<dbReference type="PANTHER" id="PTHR45725:SF1">
    <property type="entry name" value="DISHEVELLED ASSOCIATED ACTIVATOR OF MORPHOGENESIS, ISOFORM D"/>
    <property type="match status" value="1"/>
</dbReference>
<protein>
    <submittedName>
        <fullName evidence="3">Uncharacterized protein</fullName>
    </submittedName>
</protein>
<feature type="transmembrane region" description="Helical" evidence="2">
    <location>
        <begin position="7"/>
        <end position="24"/>
    </location>
</feature>
<dbReference type="PANTHER" id="PTHR45725">
    <property type="entry name" value="FORMIN HOMOLOGY 2 FAMILY MEMBER"/>
    <property type="match status" value="1"/>
</dbReference>
<dbReference type="InParanoid" id="A0A7I4B5U4"/>
<name>A0A7I4B5U4_PHYPA</name>
<feature type="transmembrane region" description="Helical" evidence="2">
    <location>
        <begin position="295"/>
        <end position="314"/>
    </location>
</feature>
<dbReference type="InterPro" id="IPR051425">
    <property type="entry name" value="Formin_Homology"/>
</dbReference>
<reference evidence="3" key="3">
    <citation type="submission" date="2020-12" db="UniProtKB">
        <authorList>
            <consortium name="EnsemblPlants"/>
        </authorList>
    </citation>
    <scope>IDENTIFICATION</scope>
</reference>
<feature type="transmembrane region" description="Helical" evidence="2">
    <location>
        <begin position="196"/>
        <end position="219"/>
    </location>
</feature>
<evidence type="ECO:0000256" key="2">
    <source>
        <dbReference type="SAM" id="Phobius"/>
    </source>
</evidence>
<evidence type="ECO:0000256" key="1">
    <source>
        <dbReference type="SAM" id="MobiDB-lite"/>
    </source>
</evidence>
<dbReference type="Proteomes" id="UP000006727">
    <property type="component" value="Chromosome 16"/>
</dbReference>
<keyword evidence="2" id="KW-0472">Membrane</keyword>
<feature type="compositionally biased region" description="Pro residues" evidence="1">
    <location>
        <begin position="33"/>
        <end position="127"/>
    </location>
</feature>
<reference evidence="3 4" key="1">
    <citation type="journal article" date="2008" name="Science">
        <title>The Physcomitrella genome reveals evolutionary insights into the conquest of land by plants.</title>
        <authorList>
            <person name="Rensing S."/>
            <person name="Lang D."/>
            <person name="Zimmer A."/>
            <person name="Terry A."/>
            <person name="Salamov A."/>
            <person name="Shapiro H."/>
            <person name="Nishiyama T."/>
            <person name="Perroud P.-F."/>
            <person name="Lindquist E."/>
            <person name="Kamisugi Y."/>
            <person name="Tanahashi T."/>
            <person name="Sakakibara K."/>
            <person name="Fujita T."/>
            <person name="Oishi K."/>
            <person name="Shin-I T."/>
            <person name="Kuroki Y."/>
            <person name="Toyoda A."/>
            <person name="Suzuki Y."/>
            <person name="Hashimoto A."/>
            <person name="Yamaguchi K."/>
            <person name="Sugano A."/>
            <person name="Kohara Y."/>
            <person name="Fujiyama A."/>
            <person name="Anterola A."/>
            <person name="Aoki S."/>
            <person name="Ashton N."/>
            <person name="Barbazuk W.B."/>
            <person name="Barker E."/>
            <person name="Bennetzen J."/>
            <person name="Bezanilla M."/>
            <person name="Blankenship R."/>
            <person name="Cho S.H."/>
            <person name="Dutcher S."/>
            <person name="Estelle M."/>
            <person name="Fawcett J.A."/>
            <person name="Gundlach H."/>
            <person name="Hanada K."/>
            <person name="Heyl A."/>
            <person name="Hicks K.A."/>
            <person name="Hugh J."/>
            <person name="Lohr M."/>
            <person name="Mayer K."/>
            <person name="Melkozernov A."/>
            <person name="Murata T."/>
            <person name="Nelson D."/>
            <person name="Pils B."/>
            <person name="Prigge M."/>
            <person name="Reiss B."/>
            <person name="Renner T."/>
            <person name="Rombauts S."/>
            <person name="Rushton P."/>
            <person name="Sanderfoot A."/>
            <person name="Schween G."/>
            <person name="Shiu S.-H."/>
            <person name="Stueber K."/>
            <person name="Theodoulou F.L."/>
            <person name="Tu H."/>
            <person name="Van de Peer Y."/>
            <person name="Verrier P.J."/>
            <person name="Waters E."/>
            <person name="Wood A."/>
            <person name="Yang L."/>
            <person name="Cove D."/>
            <person name="Cuming A."/>
            <person name="Hasebe M."/>
            <person name="Lucas S."/>
            <person name="Mishler D.B."/>
            <person name="Reski R."/>
            <person name="Grigoriev I."/>
            <person name="Quatrano R.S."/>
            <person name="Boore J.L."/>
        </authorList>
    </citation>
    <scope>NUCLEOTIDE SEQUENCE [LARGE SCALE GENOMIC DNA]</scope>
    <source>
        <strain evidence="3 4">cv. Gransden 2004</strain>
    </source>
</reference>
<keyword evidence="2" id="KW-0812">Transmembrane</keyword>
<accession>A0A7I4B5U4</accession>
<dbReference type="AlphaFoldDB" id="A0A7I4B5U4"/>
<reference evidence="3 4" key="2">
    <citation type="journal article" date="2018" name="Plant J.">
        <title>The Physcomitrella patens chromosome-scale assembly reveals moss genome structure and evolution.</title>
        <authorList>
            <person name="Lang D."/>
            <person name="Ullrich K.K."/>
            <person name="Murat F."/>
            <person name="Fuchs J."/>
            <person name="Jenkins J."/>
            <person name="Haas F.B."/>
            <person name="Piednoel M."/>
            <person name="Gundlach H."/>
            <person name="Van Bel M."/>
            <person name="Meyberg R."/>
            <person name="Vives C."/>
            <person name="Morata J."/>
            <person name="Symeonidi A."/>
            <person name="Hiss M."/>
            <person name="Muchero W."/>
            <person name="Kamisugi Y."/>
            <person name="Saleh O."/>
            <person name="Blanc G."/>
            <person name="Decker E.L."/>
            <person name="van Gessel N."/>
            <person name="Grimwood J."/>
            <person name="Hayes R.D."/>
            <person name="Graham S.W."/>
            <person name="Gunter L.E."/>
            <person name="McDaniel S.F."/>
            <person name="Hoernstein S.N.W."/>
            <person name="Larsson A."/>
            <person name="Li F.W."/>
            <person name="Perroud P.F."/>
            <person name="Phillips J."/>
            <person name="Ranjan P."/>
            <person name="Rokshar D.S."/>
            <person name="Rothfels C.J."/>
            <person name="Schneider L."/>
            <person name="Shu S."/>
            <person name="Stevenson D.W."/>
            <person name="Thummler F."/>
            <person name="Tillich M."/>
            <person name="Villarreal Aguilar J.C."/>
            <person name="Widiez T."/>
            <person name="Wong G.K."/>
            <person name="Wymore A."/>
            <person name="Zhang Y."/>
            <person name="Zimmer A.D."/>
            <person name="Quatrano R.S."/>
            <person name="Mayer K.F.X."/>
            <person name="Goodstein D."/>
            <person name="Casacuberta J.M."/>
            <person name="Vandepoele K."/>
            <person name="Reski R."/>
            <person name="Cuming A.C."/>
            <person name="Tuskan G.A."/>
            <person name="Maumus F."/>
            <person name="Salse J."/>
            <person name="Schmutz J."/>
            <person name="Rensing S.A."/>
        </authorList>
    </citation>
    <scope>NUCLEOTIDE SEQUENCE [LARGE SCALE GENOMIC DNA]</scope>
    <source>
        <strain evidence="3 4">cv. Gransden 2004</strain>
    </source>
</reference>
<evidence type="ECO:0000313" key="4">
    <source>
        <dbReference type="Proteomes" id="UP000006727"/>
    </source>
</evidence>
<keyword evidence="4" id="KW-1185">Reference proteome</keyword>
<evidence type="ECO:0000313" key="3">
    <source>
        <dbReference type="EnsemblPlants" id="Pp3c16_17030V3.8"/>
    </source>
</evidence>
<organism evidence="3 4">
    <name type="scientific">Physcomitrium patens</name>
    <name type="common">Spreading-leaved earth moss</name>
    <name type="synonym">Physcomitrella patens</name>
    <dbReference type="NCBI Taxonomy" id="3218"/>
    <lineage>
        <taxon>Eukaryota</taxon>
        <taxon>Viridiplantae</taxon>
        <taxon>Streptophyta</taxon>
        <taxon>Embryophyta</taxon>
        <taxon>Bryophyta</taxon>
        <taxon>Bryophytina</taxon>
        <taxon>Bryopsida</taxon>
        <taxon>Funariidae</taxon>
        <taxon>Funariales</taxon>
        <taxon>Funariaceae</taxon>
        <taxon>Physcomitrium</taxon>
    </lineage>
</organism>
<feature type="region of interest" description="Disordered" evidence="1">
    <location>
        <begin position="33"/>
        <end position="151"/>
    </location>
</feature>
<keyword evidence="2" id="KW-1133">Transmembrane helix</keyword>
<dbReference type="EMBL" id="ABEU02000016">
    <property type="status" value="NOT_ANNOTATED_CDS"/>
    <property type="molecule type" value="Genomic_DNA"/>
</dbReference>
<proteinExistence type="predicted"/>
<feature type="transmembrane region" description="Helical" evidence="2">
    <location>
        <begin position="240"/>
        <end position="263"/>
    </location>
</feature>
<dbReference type="Gramene" id="Pp3c16_17030V3.8">
    <property type="protein sequence ID" value="Pp3c16_17030V3.8"/>
    <property type="gene ID" value="Pp3c16_17030"/>
</dbReference>
<feature type="compositionally biased region" description="Basic and acidic residues" evidence="1">
    <location>
        <begin position="405"/>
        <end position="415"/>
    </location>
</feature>
<dbReference type="PRINTS" id="PR01217">
    <property type="entry name" value="PRICHEXTENSN"/>
</dbReference>
<dbReference type="EnsemblPlants" id="Pp3c16_17030V3.8">
    <property type="protein sequence ID" value="Pp3c16_17030V3.8"/>
    <property type="gene ID" value="Pp3c16_17030"/>
</dbReference>
<feature type="compositionally biased region" description="Polar residues" evidence="1">
    <location>
        <begin position="381"/>
        <end position="404"/>
    </location>
</feature>
<gene>
    <name evidence="3" type="primary">LOC112293248</name>
</gene>
<feature type="region of interest" description="Disordered" evidence="1">
    <location>
        <begin position="336"/>
        <end position="415"/>
    </location>
</feature>
<sequence>MLKFTNFLLALVGGSIVIYSLWMVKEYHADFPPQPSPPSLPPGIPPILPPSPSPPTPPVPTPSFPPVSPPSVPPSEPPLSPPAPSLPPPTPVPTPTPTPASTPTPTPSSPAPTPDVSPSAPPPSEPVPEPEPEPEPSVSPDVAPGPNQTVADFGAGVVSNYESLFEGVVLHFEKNRRPFLHLKNENVELSKLPTPWFIYAFQGVGITTLLITCTGHIAAETGHNFCLSRSLQRRRSILTSLQYLCLQILFGIAQLIFAGYLFFDKHWRQDLPDDPTGQLDKVEEFVEENLSICKWVALGVLIIEALGLLFASTLRAISADPRRSGYDSDEELAPTRQPLLNRPNNQPAPPGAPAQNLPSRTAVRNDDWSARMREKYGLDTTEFTYNPEDSQSRRFAQQNQAATSTEDKPNRCTIM</sequence>